<dbReference type="Proteomes" id="UP001566476">
    <property type="component" value="Unassembled WGS sequence"/>
</dbReference>
<comment type="caution">
    <text evidence="1">The sequence shown here is derived from an EMBL/GenBank/DDBJ whole genome shotgun (WGS) entry which is preliminary data.</text>
</comment>
<dbReference type="EMBL" id="JBGGTQ010000007">
    <property type="protein sequence ID" value="MEZ0493564.1"/>
    <property type="molecule type" value="Genomic_DNA"/>
</dbReference>
<reference evidence="1 2" key="1">
    <citation type="submission" date="2024-07" db="EMBL/GenBank/DDBJ databases">
        <authorList>
            <person name="Thanompreechachai J."/>
            <person name="Duangmal K."/>
        </authorList>
    </citation>
    <scope>NUCLEOTIDE SEQUENCE [LARGE SCALE GENOMIC DNA]</scope>
    <source>
        <strain evidence="1 2">TBRC 1896</strain>
    </source>
</reference>
<dbReference type="RefSeq" id="WP_370719805.1">
    <property type="nucleotide sequence ID" value="NZ_JBGGTQ010000007.1"/>
</dbReference>
<sequence length="53" mass="5786">MDPPPVTFSITPRWGCRPSSASRRYRSTPARVLRTALVALALLALACARRAFG</sequence>
<proteinExistence type="predicted"/>
<name>A0ABV4I4D3_9ACTN</name>
<protein>
    <submittedName>
        <fullName evidence="1">Uncharacterized protein</fullName>
    </submittedName>
</protein>
<gene>
    <name evidence="1" type="ORF">AB2L28_15095</name>
</gene>
<evidence type="ECO:0000313" key="1">
    <source>
        <dbReference type="EMBL" id="MEZ0493564.1"/>
    </source>
</evidence>
<accession>A0ABV4I4D3</accession>
<keyword evidence="2" id="KW-1185">Reference proteome</keyword>
<evidence type="ECO:0000313" key="2">
    <source>
        <dbReference type="Proteomes" id="UP001566476"/>
    </source>
</evidence>
<organism evidence="1 2">
    <name type="scientific">Kineococcus mangrovi</name>
    <dbReference type="NCBI Taxonomy" id="1660183"/>
    <lineage>
        <taxon>Bacteria</taxon>
        <taxon>Bacillati</taxon>
        <taxon>Actinomycetota</taxon>
        <taxon>Actinomycetes</taxon>
        <taxon>Kineosporiales</taxon>
        <taxon>Kineosporiaceae</taxon>
        <taxon>Kineococcus</taxon>
    </lineage>
</organism>